<evidence type="ECO:0000313" key="1">
    <source>
        <dbReference type="EMBL" id="MBU2714518.1"/>
    </source>
</evidence>
<gene>
    <name evidence="1" type="ORF">KCG35_26045</name>
</gene>
<reference evidence="1 2" key="1">
    <citation type="submission" date="2021-04" db="EMBL/GenBank/DDBJ databases">
        <authorList>
            <person name="Pira H."/>
            <person name="Risdian C."/>
            <person name="Wink J."/>
        </authorList>
    </citation>
    <scope>NUCLEOTIDE SEQUENCE [LARGE SCALE GENOMIC DNA]</scope>
    <source>
        <strain evidence="1 2">WH53</strain>
    </source>
</reference>
<organism evidence="1 2">
    <name type="scientific">Zooshikella harenae</name>
    <dbReference type="NCBI Taxonomy" id="2827238"/>
    <lineage>
        <taxon>Bacteria</taxon>
        <taxon>Pseudomonadati</taxon>
        <taxon>Pseudomonadota</taxon>
        <taxon>Gammaproteobacteria</taxon>
        <taxon>Oceanospirillales</taxon>
        <taxon>Zooshikellaceae</taxon>
        <taxon>Zooshikella</taxon>
    </lineage>
</organism>
<proteinExistence type="predicted"/>
<accession>A0ABS5ZKA0</accession>
<sequence>HKYLKEYFLTGQTRELNISDYQPLVNDYVGSNFFTHHLLVNFWLNPDQSEGRWNSVWCSMTKNYPLKRCVGSYQENRERFFESANQGGVYNEYGAYGGLEERMIKFFVLSDYFTDEKILIEKKEIKIIPWDADTVFTRVYCGLGRYFRNVLTRKESPNPYDPYQYLIKLFISTFPYVEKSTELMNEEHTKYHVESMHSLLYALL</sequence>
<dbReference type="RefSeq" id="WP_215822830.1">
    <property type="nucleotide sequence ID" value="NZ_JAGSOY010000345.1"/>
</dbReference>
<feature type="non-terminal residue" evidence="1">
    <location>
        <position position="1"/>
    </location>
</feature>
<dbReference type="Proteomes" id="UP000690515">
    <property type="component" value="Unassembled WGS sequence"/>
</dbReference>
<protein>
    <submittedName>
        <fullName evidence="1">Uncharacterized protein</fullName>
    </submittedName>
</protein>
<dbReference type="EMBL" id="JAGSOY010000345">
    <property type="protein sequence ID" value="MBU2714518.1"/>
    <property type="molecule type" value="Genomic_DNA"/>
</dbReference>
<keyword evidence="2" id="KW-1185">Reference proteome</keyword>
<name>A0ABS5ZKA0_9GAMM</name>
<feature type="non-terminal residue" evidence="1">
    <location>
        <position position="204"/>
    </location>
</feature>
<comment type="caution">
    <text evidence="1">The sequence shown here is derived from an EMBL/GenBank/DDBJ whole genome shotgun (WGS) entry which is preliminary data.</text>
</comment>
<evidence type="ECO:0000313" key="2">
    <source>
        <dbReference type="Proteomes" id="UP000690515"/>
    </source>
</evidence>